<keyword evidence="5 8" id="KW-0560">Oxidoreductase</keyword>
<dbReference type="SUPFAM" id="SSF102114">
    <property type="entry name" value="Radical SAM enzymes"/>
    <property type="match status" value="1"/>
</dbReference>
<dbReference type="SMART" id="SM00729">
    <property type="entry name" value="Elp3"/>
    <property type="match status" value="1"/>
</dbReference>
<dbReference type="SFLD" id="SFLDS00029">
    <property type="entry name" value="Radical_SAM"/>
    <property type="match status" value="1"/>
</dbReference>
<comment type="subcellular location">
    <subcellularLocation>
        <location evidence="8">Cytoplasm</location>
    </subcellularLocation>
</comment>
<dbReference type="InterPro" id="IPR058240">
    <property type="entry name" value="rSAM_sf"/>
</dbReference>
<dbReference type="InterPro" id="IPR006638">
    <property type="entry name" value="Elp3/MiaA/NifB-like_rSAM"/>
</dbReference>
<keyword evidence="4 8" id="KW-0479">Metal-binding</keyword>
<dbReference type="Proteomes" id="UP000263486">
    <property type="component" value="Unassembled WGS sequence"/>
</dbReference>
<evidence type="ECO:0000256" key="2">
    <source>
        <dbReference type="ARBA" id="ARBA00022485"/>
    </source>
</evidence>
<dbReference type="PANTHER" id="PTHR30352:SF5">
    <property type="entry name" value="PYRUVATE FORMATE-LYASE 1-ACTIVATING ENZYME"/>
    <property type="match status" value="1"/>
</dbReference>
<keyword evidence="11" id="KW-1185">Reference proteome</keyword>
<dbReference type="PROSITE" id="PS51918">
    <property type="entry name" value="RADICAL_SAM"/>
    <property type="match status" value="1"/>
</dbReference>
<comment type="function">
    <text evidence="8">Activation of pyruvate formate-lyase under anaerobic conditions by generation of an organic free radical, using S-adenosylmethionine and reduced flavodoxin as cosubstrates to produce 5'-deoxy-adenosine.</text>
</comment>
<sequence length="243" mass="27851">MKLTGKLHSFESCGTVDGPGIRFIVFTQGCPLRCKYCHNPDTWDLKDAKYERDIEFTINEIKKYKPFFRNGGGLTVTGGEPFVQINYIEALFKRAKEEGIHTAVDTSGYIFNDRVKEVLEYVDLVLLDIKSINPDTYKELTGVELENTLKFAEYLDSIGKPVWIRHVVVPGITDKKENLEKLADYVSKLKNVEKIELLPFHQLGTHKWEEMNLEYQLKDVKEPTAGDMKAARQIFRDKGLNVG</sequence>
<dbReference type="InterPro" id="IPR012838">
    <property type="entry name" value="PFL1_activating"/>
</dbReference>
<dbReference type="EC" id="1.97.1.4" evidence="8"/>
<evidence type="ECO:0000256" key="6">
    <source>
        <dbReference type="ARBA" id="ARBA00023004"/>
    </source>
</evidence>
<keyword evidence="10" id="KW-0456">Lyase</keyword>
<dbReference type="InterPro" id="IPR007197">
    <property type="entry name" value="rSAM"/>
</dbReference>
<gene>
    <name evidence="10" type="primary">pflA</name>
    <name evidence="10" type="ORF">DYH56_05875</name>
</gene>
<dbReference type="Pfam" id="PF04055">
    <property type="entry name" value="Radical_SAM"/>
    <property type="match status" value="1"/>
</dbReference>
<comment type="catalytic activity">
    <reaction evidence="8">
        <text>glycyl-[formate C-acetyltransferase] + reduced [flavodoxin] + S-adenosyl-L-methionine = glycin-2-yl radical-[formate C-acetyltransferase] + semiquinone [flavodoxin] + 5'-deoxyadenosine + L-methionine + H(+)</text>
        <dbReference type="Rhea" id="RHEA:19225"/>
        <dbReference type="Rhea" id="RHEA-COMP:10622"/>
        <dbReference type="Rhea" id="RHEA-COMP:12190"/>
        <dbReference type="Rhea" id="RHEA-COMP:12191"/>
        <dbReference type="Rhea" id="RHEA-COMP:14480"/>
        <dbReference type="ChEBI" id="CHEBI:15378"/>
        <dbReference type="ChEBI" id="CHEBI:17319"/>
        <dbReference type="ChEBI" id="CHEBI:29947"/>
        <dbReference type="ChEBI" id="CHEBI:32722"/>
        <dbReference type="ChEBI" id="CHEBI:57618"/>
        <dbReference type="ChEBI" id="CHEBI:57844"/>
        <dbReference type="ChEBI" id="CHEBI:59789"/>
        <dbReference type="ChEBI" id="CHEBI:140311"/>
        <dbReference type="EC" id="1.97.1.4"/>
    </reaction>
</comment>
<evidence type="ECO:0000313" key="11">
    <source>
        <dbReference type="Proteomes" id="UP000263486"/>
    </source>
</evidence>
<comment type="caution">
    <text evidence="10">The sequence shown here is derived from an EMBL/GenBank/DDBJ whole genome shotgun (WGS) entry which is preliminary data.</text>
</comment>
<dbReference type="RefSeq" id="WP_114641939.1">
    <property type="nucleotide sequence ID" value="NZ_JAACIO010000008.1"/>
</dbReference>
<keyword evidence="8" id="KW-0963">Cytoplasm</keyword>
<dbReference type="SFLD" id="SFLDG01066">
    <property type="entry name" value="organic_radical-activating_enz"/>
    <property type="match status" value="1"/>
</dbReference>
<organism evidence="10 11">
    <name type="scientific">Psychrilyobacter piezotolerans</name>
    <dbReference type="NCBI Taxonomy" id="2293438"/>
    <lineage>
        <taxon>Bacteria</taxon>
        <taxon>Fusobacteriati</taxon>
        <taxon>Fusobacteriota</taxon>
        <taxon>Fusobacteriia</taxon>
        <taxon>Fusobacteriales</taxon>
        <taxon>Fusobacteriaceae</taxon>
        <taxon>Psychrilyobacter</taxon>
    </lineage>
</organism>
<keyword evidence="3 8" id="KW-0949">S-adenosyl-L-methionine</keyword>
<keyword evidence="7 8" id="KW-0411">Iron-sulfur</keyword>
<evidence type="ECO:0000256" key="4">
    <source>
        <dbReference type="ARBA" id="ARBA00022723"/>
    </source>
</evidence>
<keyword evidence="6 8" id="KW-0408">Iron</keyword>
<evidence type="ECO:0000259" key="9">
    <source>
        <dbReference type="PROSITE" id="PS51918"/>
    </source>
</evidence>
<evidence type="ECO:0000256" key="3">
    <source>
        <dbReference type="ARBA" id="ARBA00022691"/>
    </source>
</evidence>
<evidence type="ECO:0000256" key="5">
    <source>
        <dbReference type="ARBA" id="ARBA00023002"/>
    </source>
</evidence>
<dbReference type="PROSITE" id="PS01087">
    <property type="entry name" value="RADICAL_ACTIVATING"/>
    <property type="match status" value="1"/>
</dbReference>
<dbReference type="InterPro" id="IPR001989">
    <property type="entry name" value="Radical_activat_CS"/>
</dbReference>
<dbReference type="GO" id="GO:0043365">
    <property type="term" value="F:[formate-C-acetyltransferase]-activating enzyme activity"/>
    <property type="evidence" value="ECO:0007669"/>
    <property type="project" value="UniProtKB-EC"/>
</dbReference>
<evidence type="ECO:0000313" key="10">
    <source>
        <dbReference type="EMBL" id="REI41671.1"/>
    </source>
</evidence>
<comment type="cofactor">
    <cofactor evidence="8">
        <name>[4Fe-4S] cluster</name>
        <dbReference type="ChEBI" id="CHEBI:49883"/>
    </cofactor>
    <text evidence="8">Binds 1 [4Fe-4S] cluster. The cluster is coordinated with 3 cysteines and an exchangeable S-adenosyl-L-methionine.</text>
</comment>
<proteinExistence type="inferred from homology"/>
<evidence type="ECO:0000256" key="8">
    <source>
        <dbReference type="RuleBase" id="RU362053"/>
    </source>
</evidence>
<reference evidence="10 11" key="1">
    <citation type="submission" date="2018-08" db="EMBL/GenBank/DDBJ databases">
        <title>Draft genome sequence of Psychrilyobacter sp. strain SD5 isolated from Black Sea water.</title>
        <authorList>
            <person name="Yadav S."/>
            <person name="Villanueva L."/>
            <person name="Damste J.S.S."/>
        </authorList>
    </citation>
    <scope>NUCLEOTIDE SEQUENCE [LARGE SCALE GENOMIC DNA]</scope>
    <source>
        <strain evidence="10 11">SD5</strain>
    </source>
</reference>
<accession>A0ABX9KHS2</accession>
<dbReference type="GO" id="GO:0016829">
    <property type="term" value="F:lyase activity"/>
    <property type="evidence" value="ECO:0007669"/>
    <property type="project" value="UniProtKB-KW"/>
</dbReference>
<feature type="domain" description="Radical SAM core" evidence="9">
    <location>
        <begin position="16"/>
        <end position="237"/>
    </location>
</feature>
<dbReference type="NCBIfam" id="TIGR02493">
    <property type="entry name" value="PFLA"/>
    <property type="match status" value="1"/>
</dbReference>
<dbReference type="EMBL" id="QUAJ01000008">
    <property type="protein sequence ID" value="REI41671.1"/>
    <property type="molecule type" value="Genomic_DNA"/>
</dbReference>
<name>A0ABX9KHS2_9FUSO</name>
<evidence type="ECO:0000256" key="1">
    <source>
        <dbReference type="ARBA" id="ARBA00009777"/>
    </source>
</evidence>
<dbReference type="Gene3D" id="3.20.20.70">
    <property type="entry name" value="Aldolase class I"/>
    <property type="match status" value="1"/>
</dbReference>
<comment type="similarity">
    <text evidence="1 8">Belongs to the organic radical-activating enzymes family.</text>
</comment>
<protein>
    <recommendedName>
        <fullName evidence="8">Pyruvate formate-lyase-activating enzyme</fullName>
        <ecNumber evidence="8">1.97.1.4</ecNumber>
    </recommendedName>
</protein>
<dbReference type="CDD" id="cd01335">
    <property type="entry name" value="Radical_SAM"/>
    <property type="match status" value="1"/>
</dbReference>
<keyword evidence="2 8" id="KW-0004">4Fe-4S</keyword>
<dbReference type="InterPro" id="IPR034457">
    <property type="entry name" value="Organic_radical-activating"/>
</dbReference>
<keyword evidence="10" id="KW-0670">Pyruvate</keyword>
<dbReference type="InterPro" id="IPR013785">
    <property type="entry name" value="Aldolase_TIM"/>
</dbReference>
<dbReference type="PANTHER" id="PTHR30352">
    <property type="entry name" value="PYRUVATE FORMATE-LYASE-ACTIVATING ENZYME"/>
    <property type="match status" value="1"/>
</dbReference>
<evidence type="ECO:0000256" key="7">
    <source>
        <dbReference type="ARBA" id="ARBA00023014"/>
    </source>
</evidence>
<dbReference type="SFLD" id="SFLDG01067">
    <property type="entry name" value="SPASM/twitch_domain_containing"/>
    <property type="match status" value="1"/>
</dbReference>